<dbReference type="Pfam" id="PF11720">
    <property type="entry name" value="Inhibitor_I78"/>
    <property type="match status" value="1"/>
</dbReference>
<gene>
    <name evidence="2" type="ORF">OK345_14795</name>
</gene>
<protein>
    <submittedName>
        <fullName evidence="2">I78 family peptidase inhibitor</fullName>
    </submittedName>
</protein>
<dbReference type="PANTHER" id="PTHR39600:SF1">
    <property type="entry name" value="PEPTIDASE INHIBITOR I78 FAMILY PROTEIN"/>
    <property type="match status" value="1"/>
</dbReference>
<proteinExistence type="predicted"/>
<feature type="region of interest" description="Disordered" evidence="1">
    <location>
        <begin position="36"/>
        <end position="66"/>
    </location>
</feature>
<dbReference type="Proteomes" id="UP001209922">
    <property type="component" value="Unassembled WGS sequence"/>
</dbReference>
<comment type="caution">
    <text evidence="2">The sequence shown here is derived from an EMBL/GenBank/DDBJ whole genome shotgun (WGS) entry which is preliminary data.</text>
</comment>
<dbReference type="RefSeq" id="WP_265128750.1">
    <property type="nucleotide sequence ID" value="NZ_JAPCHY010000013.1"/>
</dbReference>
<name>A0ABT3K017_9XANT</name>
<feature type="compositionally biased region" description="Low complexity" evidence="1">
    <location>
        <begin position="39"/>
        <end position="52"/>
    </location>
</feature>
<dbReference type="PANTHER" id="PTHR39600">
    <property type="entry name" value="PEPTIDASE INHIBITOR I78 FAMILY PROTEIN"/>
    <property type="match status" value="1"/>
</dbReference>
<sequence length="131" mass="13554">MSASTPARHLRRPGGLVAIATLLLALTACEGPAPDEQEQVVAEAQQAAEAAATPASQGTDAPPVGDCDATQVQGLVGQPYTDTLGDQARQDASAQQLRVLKPDDITTMEFVGERLNIELDENGTVSGVRCG</sequence>
<organism evidence="2 3">
    <name type="scientific">Xanthomonas chitinilytica</name>
    <dbReference type="NCBI Taxonomy" id="2989819"/>
    <lineage>
        <taxon>Bacteria</taxon>
        <taxon>Pseudomonadati</taxon>
        <taxon>Pseudomonadota</taxon>
        <taxon>Gammaproteobacteria</taxon>
        <taxon>Lysobacterales</taxon>
        <taxon>Lysobacteraceae</taxon>
        <taxon>Xanthomonas</taxon>
    </lineage>
</organism>
<evidence type="ECO:0000313" key="2">
    <source>
        <dbReference type="EMBL" id="MCW4473765.1"/>
    </source>
</evidence>
<dbReference type="EMBL" id="JAPCHY010000013">
    <property type="protein sequence ID" value="MCW4473765.1"/>
    <property type="molecule type" value="Genomic_DNA"/>
</dbReference>
<accession>A0ABT3K017</accession>
<evidence type="ECO:0000256" key="1">
    <source>
        <dbReference type="SAM" id="MobiDB-lite"/>
    </source>
</evidence>
<dbReference type="InterPro" id="IPR021719">
    <property type="entry name" value="Prot_inh_I78"/>
</dbReference>
<reference evidence="2 3" key="1">
    <citation type="submission" date="2022-10" db="EMBL/GenBank/DDBJ databases">
        <title>Xanthomonas sp. H13-6.</title>
        <authorList>
            <person name="Liu X."/>
            <person name="Deng Z."/>
            <person name="Jiang Y."/>
            <person name="Yu T."/>
            <person name="Ai J."/>
        </authorList>
    </citation>
    <scope>NUCLEOTIDE SEQUENCE [LARGE SCALE GENOMIC DNA]</scope>
    <source>
        <strain evidence="2 3">H13-6</strain>
    </source>
</reference>
<keyword evidence="3" id="KW-1185">Reference proteome</keyword>
<dbReference type="Gene3D" id="3.30.10.10">
    <property type="entry name" value="Trypsin Inhibitor V, subunit A"/>
    <property type="match status" value="1"/>
</dbReference>
<evidence type="ECO:0000313" key="3">
    <source>
        <dbReference type="Proteomes" id="UP001209922"/>
    </source>
</evidence>